<protein>
    <recommendedName>
        <fullName evidence="3">F-box domain-containing protein</fullName>
    </recommendedName>
</protein>
<evidence type="ECO:0000313" key="1">
    <source>
        <dbReference type="EMBL" id="KIJ62009.1"/>
    </source>
</evidence>
<gene>
    <name evidence="1" type="ORF">HYDPIDRAFT_30829</name>
</gene>
<dbReference type="EMBL" id="KN839858">
    <property type="protein sequence ID" value="KIJ62009.1"/>
    <property type="molecule type" value="Genomic_DNA"/>
</dbReference>
<dbReference type="SUPFAM" id="SSF52047">
    <property type="entry name" value="RNI-like"/>
    <property type="match status" value="1"/>
</dbReference>
<keyword evidence="2" id="KW-1185">Reference proteome</keyword>
<dbReference type="InterPro" id="IPR032675">
    <property type="entry name" value="LRR_dom_sf"/>
</dbReference>
<evidence type="ECO:0008006" key="3">
    <source>
        <dbReference type="Google" id="ProtNLM"/>
    </source>
</evidence>
<dbReference type="Proteomes" id="UP000053820">
    <property type="component" value="Unassembled WGS sequence"/>
</dbReference>
<accession>A0A0C9V8I5</accession>
<organism evidence="1 2">
    <name type="scientific">Hydnomerulius pinastri MD-312</name>
    <dbReference type="NCBI Taxonomy" id="994086"/>
    <lineage>
        <taxon>Eukaryota</taxon>
        <taxon>Fungi</taxon>
        <taxon>Dikarya</taxon>
        <taxon>Basidiomycota</taxon>
        <taxon>Agaricomycotina</taxon>
        <taxon>Agaricomycetes</taxon>
        <taxon>Agaricomycetidae</taxon>
        <taxon>Boletales</taxon>
        <taxon>Boletales incertae sedis</taxon>
        <taxon>Leucogyrophana</taxon>
    </lineage>
</organism>
<dbReference type="OrthoDB" id="3543113at2759"/>
<evidence type="ECO:0000313" key="2">
    <source>
        <dbReference type="Proteomes" id="UP000053820"/>
    </source>
</evidence>
<name>A0A0C9V8I5_9AGAM</name>
<sequence>MFVGANEVVALTRGGVRKCGMYSLASLDTSRRATMQCDWTPTIEITSKSRQYSKELTMHRIWTTPDLIWMIFTFLEGPLCHDSPEHRLVSSKGTFLNLAKTCRSFQEPALDIIWAHLDSSKPLLDLVPDSESVGDHWKGFKHRKQWESTEKYTARVQSLNFCRADPLYDILIHWNHQETTRSPLLPKLRRLQYQHLAACEFPPIHVLAGQSLRALHLRFHPHKLPDLRPLPELVSSWSDLEVFKIAGYGTRQENISIVSNLLYTASHLKEIRCEGITGEATLAIAQLTSLKIVDIQPPLSEDNSLYACGTSSGLSPLFRNVRSARLTPSSVTHPFDGLRQVSKFIHATRMMPTDLRIDLFGRPPRDVLADFFSILSSNLALEVLRVSPRDTLTWDVTRPPACAVLNMDVLGPLLRLCNLRELHLEVWYVYEFTDDSLQNFQAKWPRLEKLKLIAEACWCDRHHPPLSRDLFAWRERFQGCESFLFL</sequence>
<dbReference type="HOGENOM" id="CLU_561463_0_0_1"/>
<dbReference type="AlphaFoldDB" id="A0A0C9V8I5"/>
<reference evidence="1 2" key="1">
    <citation type="submission" date="2014-04" db="EMBL/GenBank/DDBJ databases">
        <title>Evolutionary Origins and Diversification of the Mycorrhizal Mutualists.</title>
        <authorList>
            <consortium name="DOE Joint Genome Institute"/>
            <consortium name="Mycorrhizal Genomics Consortium"/>
            <person name="Kohler A."/>
            <person name="Kuo A."/>
            <person name="Nagy L.G."/>
            <person name="Floudas D."/>
            <person name="Copeland A."/>
            <person name="Barry K.W."/>
            <person name="Cichocki N."/>
            <person name="Veneault-Fourrey C."/>
            <person name="LaButti K."/>
            <person name="Lindquist E.A."/>
            <person name="Lipzen A."/>
            <person name="Lundell T."/>
            <person name="Morin E."/>
            <person name="Murat C."/>
            <person name="Riley R."/>
            <person name="Ohm R."/>
            <person name="Sun H."/>
            <person name="Tunlid A."/>
            <person name="Henrissat B."/>
            <person name="Grigoriev I.V."/>
            <person name="Hibbett D.S."/>
            <person name="Martin F."/>
        </authorList>
    </citation>
    <scope>NUCLEOTIDE SEQUENCE [LARGE SCALE GENOMIC DNA]</scope>
    <source>
        <strain evidence="1 2">MD-312</strain>
    </source>
</reference>
<dbReference type="Gene3D" id="3.80.10.10">
    <property type="entry name" value="Ribonuclease Inhibitor"/>
    <property type="match status" value="1"/>
</dbReference>
<proteinExistence type="predicted"/>